<keyword evidence="1" id="KW-0805">Transcription regulation</keyword>
<dbReference type="EMBL" id="FTNT01000001">
    <property type="protein sequence ID" value="SIR69915.1"/>
    <property type="molecule type" value="Genomic_DNA"/>
</dbReference>
<keyword evidence="2 4" id="KW-0238">DNA-binding</keyword>
<evidence type="ECO:0000313" key="7">
    <source>
        <dbReference type="Proteomes" id="UP000186218"/>
    </source>
</evidence>
<dbReference type="Pfam" id="PF13305">
    <property type="entry name" value="TetR_C_33"/>
    <property type="match status" value="1"/>
</dbReference>
<dbReference type="GO" id="GO:0000976">
    <property type="term" value="F:transcription cis-regulatory region binding"/>
    <property type="evidence" value="ECO:0007669"/>
    <property type="project" value="TreeGrafter"/>
</dbReference>
<dbReference type="Proteomes" id="UP000186218">
    <property type="component" value="Unassembled WGS sequence"/>
</dbReference>
<dbReference type="OrthoDB" id="3173376at2"/>
<dbReference type="GO" id="GO:0003700">
    <property type="term" value="F:DNA-binding transcription factor activity"/>
    <property type="evidence" value="ECO:0007669"/>
    <property type="project" value="TreeGrafter"/>
</dbReference>
<feature type="domain" description="HTH tetR-type" evidence="5">
    <location>
        <begin position="12"/>
        <end position="70"/>
    </location>
</feature>
<dbReference type="InterPro" id="IPR036271">
    <property type="entry name" value="Tet_transcr_reg_TetR-rel_C_sf"/>
</dbReference>
<dbReference type="Gene3D" id="1.10.357.10">
    <property type="entry name" value="Tetracycline Repressor, domain 2"/>
    <property type="match status" value="1"/>
</dbReference>
<dbReference type="InterPro" id="IPR001647">
    <property type="entry name" value="HTH_TetR"/>
</dbReference>
<keyword evidence="3" id="KW-0804">Transcription</keyword>
<dbReference type="PROSITE" id="PS50977">
    <property type="entry name" value="HTH_TETR_2"/>
    <property type="match status" value="1"/>
</dbReference>
<dbReference type="Pfam" id="PF00440">
    <property type="entry name" value="TetR_N"/>
    <property type="match status" value="1"/>
</dbReference>
<dbReference type="SUPFAM" id="SSF48498">
    <property type="entry name" value="Tetracyclin repressor-like, C-terminal domain"/>
    <property type="match status" value="1"/>
</dbReference>
<dbReference type="SUPFAM" id="SSF46689">
    <property type="entry name" value="Homeodomain-like"/>
    <property type="match status" value="1"/>
</dbReference>
<sequence>MTTSTRPSHHHGNLRAALVAAGTAMLESDETFSLRAVARRVGVSPTAPYRHFPDKEHLEAAVAAEGFRALRSDLMKTIAGHEGADRIPLADLAATYVDYAVRNPALYHLMFGQPCGQFDERRRASSEVFTLIERSIGRVDEDVAARGLATAAWALSHGLASLHLDGKLDTAAKDGVQARVREACAAIVAIWGRDGGRSRTRCRQ</sequence>
<organism evidence="6 7">
    <name type="scientific">Williamsia sterculiae</name>
    <dbReference type="NCBI Taxonomy" id="1344003"/>
    <lineage>
        <taxon>Bacteria</taxon>
        <taxon>Bacillati</taxon>
        <taxon>Actinomycetota</taxon>
        <taxon>Actinomycetes</taxon>
        <taxon>Mycobacteriales</taxon>
        <taxon>Nocardiaceae</taxon>
        <taxon>Williamsia</taxon>
    </lineage>
</organism>
<dbReference type="AlphaFoldDB" id="A0A1N7D2H8"/>
<keyword evidence="7" id="KW-1185">Reference proteome</keyword>
<evidence type="ECO:0000313" key="6">
    <source>
        <dbReference type="EMBL" id="SIR69915.1"/>
    </source>
</evidence>
<evidence type="ECO:0000256" key="1">
    <source>
        <dbReference type="ARBA" id="ARBA00023015"/>
    </source>
</evidence>
<gene>
    <name evidence="6" type="ORF">SAMN05445060_0524</name>
</gene>
<evidence type="ECO:0000256" key="3">
    <source>
        <dbReference type="ARBA" id="ARBA00023163"/>
    </source>
</evidence>
<dbReference type="InterPro" id="IPR009057">
    <property type="entry name" value="Homeodomain-like_sf"/>
</dbReference>
<dbReference type="PANTHER" id="PTHR30055:SF220">
    <property type="entry name" value="TETR-FAMILY REGULATORY PROTEIN"/>
    <property type="match status" value="1"/>
</dbReference>
<reference evidence="6 7" key="1">
    <citation type="submission" date="2017-01" db="EMBL/GenBank/DDBJ databases">
        <authorList>
            <person name="Mah S.A."/>
            <person name="Swanson W.J."/>
            <person name="Moy G.W."/>
            <person name="Vacquier V.D."/>
        </authorList>
    </citation>
    <scope>NUCLEOTIDE SEQUENCE [LARGE SCALE GENOMIC DNA]</scope>
    <source>
        <strain evidence="6 7">CPCC 203464</strain>
    </source>
</reference>
<dbReference type="STRING" id="1344003.SAMN05445060_0524"/>
<protein>
    <submittedName>
        <fullName evidence="6">Transcriptional regulator, TetR family</fullName>
    </submittedName>
</protein>
<evidence type="ECO:0000259" key="5">
    <source>
        <dbReference type="PROSITE" id="PS50977"/>
    </source>
</evidence>
<dbReference type="PANTHER" id="PTHR30055">
    <property type="entry name" value="HTH-TYPE TRANSCRIPTIONAL REGULATOR RUTR"/>
    <property type="match status" value="1"/>
</dbReference>
<name>A0A1N7D2H8_9NOCA</name>
<dbReference type="InterPro" id="IPR025996">
    <property type="entry name" value="MT1864/Rv1816-like_C"/>
</dbReference>
<proteinExistence type="predicted"/>
<evidence type="ECO:0000256" key="4">
    <source>
        <dbReference type="PROSITE-ProRule" id="PRU00335"/>
    </source>
</evidence>
<dbReference type="InterPro" id="IPR050109">
    <property type="entry name" value="HTH-type_TetR-like_transc_reg"/>
</dbReference>
<evidence type="ECO:0000256" key="2">
    <source>
        <dbReference type="ARBA" id="ARBA00023125"/>
    </source>
</evidence>
<dbReference type="RefSeq" id="WP_076476141.1">
    <property type="nucleotide sequence ID" value="NZ_FTNT01000001.1"/>
</dbReference>
<accession>A0A1N7D2H8</accession>
<feature type="DNA-binding region" description="H-T-H motif" evidence="4">
    <location>
        <begin position="33"/>
        <end position="52"/>
    </location>
</feature>